<name>A0A3P7PID0_9FIRM</name>
<protein>
    <submittedName>
        <fullName evidence="3">Uncharacterized protein</fullName>
    </submittedName>
</protein>
<evidence type="ECO:0000313" key="4">
    <source>
        <dbReference type="Proteomes" id="UP000279029"/>
    </source>
</evidence>
<proteinExistence type="inferred from homology"/>
<organism evidence="3 4">
    <name type="scientific">Petrocella atlantisensis</name>
    <dbReference type="NCBI Taxonomy" id="2173034"/>
    <lineage>
        <taxon>Bacteria</taxon>
        <taxon>Bacillati</taxon>
        <taxon>Bacillota</taxon>
        <taxon>Clostridia</taxon>
        <taxon>Lachnospirales</taxon>
        <taxon>Vallitaleaceae</taxon>
        <taxon>Petrocella</taxon>
    </lineage>
</organism>
<sequence length="204" mass="23121">MNFSDINVKCVYTVDFDPVRSPEFDRKHLALVLKKNNDSRTCVVMPLTKVSNGVGTNKEMITVINLPTSLASNPSYAVYNQVRTVNANRFIKLKEGGTPIESSVTDETFDSLFKLMIHDMTHDIPEKRIELYTDLLVGEKTTKIRSLAYDVKNKSSNEDVSSTEIQIRELMEGIEFIFTSSDYENGIDDIINSIVENKLEEIVE</sequence>
<reference evidence="3 4" key="1">
    <citation type="submission" date="2018-09" db="EMBL/GenBank/DDBJ databases">
        <authorList>
            <person name="Postec A."/>
        </authorList>
    </citation>
    <scope>NUCLEOTIDE SEQUENCE [LARGE SCALE GENOMIC DNA]</scope>
    <source>
        <strain evidence="3">70B-A</strain>
    </source>
</reference>
<dbReference type="AlphaFoldDB" id="A0A3P7PID0"/>
<dbReference type="InterPro" id="IPR003477">
    <property type="entry name" value="PemK-like"/>
</dbReference>
<evidence type="ECO:0000313" key="3">
    <source>
        <dbReference type="EMBL" id="VDN48678.1"/>
    </source>
</evidence>
<dbReference type="OrthoDB" id="2069739at2"/>
<comment type="similarity">
    <text evidence="1">Belongs to the PemK/MazF family.</text>
</comment>
<evidence type="ECO:0000256" key="1">
    <source>
        <dbReference type="ARBA" id="ARBA00007521"/>
    </source>
</evidence>
<dbReference type="RefSeq" id="WP_125137777.1">
    <property type="nucleotide sequence ID" value="NZ_LR130778.1"/>
</dbReference>
<dbReference type="Proteomes" id="UP000279029">
    <property type="component" value="Chromosome"/>
</dbReference>
<keyword evidence="2" id="KW-1277">Toxin-antitoxin system</keyword>
<dbReference type="Gene3D" id="2.30.30.110">
    <property type="match status" value="1"/>
</dbReference>
<dbReference type="EMBL" id="LR130778">
    <property type="protein sequence ID" value="VDN48678.1"/>
    <property type="molecule type" value="Genomic_DNA"/>
</dbReference>
<dbReference type="KEGG" id="cbar:PATL70BA_2774"/>
<dbReference type="SUPFAM" id="SSF50118">
    <property type="entry name" value="Cell growth inhibitor/plasmid maintenance toxic component"/>
    <property type="match status" value="1"/>
</dbReference>
<dbReference type="Pfam" id="PF02452">
    <property type="entry name" value="PemK_toxin"/>
    <property type="match status" value="1"/>
</dbReference>
<dbReference type="InterPro" id="IPR011067">
    <property type="entry name" value="Plasmid_toxin/cell-grow_inhib"/>
</dbReference>
<dbReference type="GO" id="GO:0003677">
    <property type="term" value="F:DNA binding"/>
    <property type="evidence" value="ECO:0007669"/>
    <property type="project" value="InterPro"/>
</dbReference>
<evidence type="ECO:0000256" key="2">
    <source>
        <dbReference type="ARBA" id="ARBA00022649"/>
    </source>
</evidence>
<accession>A0A3P7PID0</accession>
<keyword evidence="4" id="KW-1185">Reference proteome</keyword>
<gene>
    <name evidence="3" type="ORF">PATL70BA_2774</name>
</gene>